<reference evidence="4 5" key="1">
    <citation type="submission" date="2018-08" db="EMBL/GenBank/DDBJ databases">
        <title>Draft genome of the lignicolous fungus Coniochaeta pulveracea.</title>
        <authorList>
            <person name="Borstlap C.J."/>
            <person name="De Witt R.N."/>
            <person name="Botha A."/>
            <person name="Volschenk H."/>
        </authorList>
    </citation>
    <scope>NUCLEOTIDE SEQUENCE [LARGE SCALE GENOMIC DNA]</scope>
    <source>
        <strain evidence="4 5">CAB683</strain>
    </source>
</reference>
<sequence length="130" mass="14673">MPSSCKEIRAALAQCLQESECVMVQRHTAAECLRSPLAEQLPTRCQQLKKGFGDCRRGMVDMRKRFRGNQPVTVKQLESTEKGEGYQLYAGKSAYGGTKGETDGNEKAPEDWREAENQRYREQLAAVRKS</sequence>
<gene>
    <name evidence="4" type="ORF">DL546_005801</name>
</gene>
<dbReference type="STRING" id="177199.A0A420Y937"/>
<dbReference type="GO" id="GO:0033617">
    <property type="term" value="P:mitochondrial respiratory chain complex IV assembly"/>
    <property type="evidence" value="ECO:0007669"/>
    <property type="project" value="TreeGrafter"/>
</dbReference>
<evidence type="ECO:0008006" key="6">
    <source>
        <dbReference type="Google" id="ProtNLM"/>
    </source>
</evidence>
<feature type="compositionally biased region" description="Basic and acidic residues" evidence="3">
    <location>
        <begin position="100"/>
        <end position="116"/>
    </location>
</feature>
<keyword evidence="5" id="KW-1185">Reference proteome</keyword>
<comment type="caution">
    <text evidence="4">The sequence shown here is derived from an EMBL/GenBank/DDBJ whole genome shotgun (WGS) entry which is preliminary data.</text>
</comment>
<name>A0A420Y937_9PEZI</name>
<dbReference type="EMBL" id="QVQW01000032">
    <property type="protein sequence ID" value="RKU44317.1"/>
    <property type="molecule type" value="Genomic_DNA"/>
</dbReference>
<dbReference type="Proteomes" id="UP000275385">
    <property type="component" value="Unassembled WGS sequence"/>
</dbReference>
<dbReference type="AlphaFoldDB" id="A0A420Y937"/>
<evidence type="ECO:0000256" key="3">
    <source>
        <dbReference type="SAM" id="MobiDB-lite"/>
    </source>
</evidence>
<dbReference type="PANTHER" id="PTHR28627:SF1">
    <property type="entry name" value="CYTOCHROME C OXIDASE ASSEMBLY FACTOR 5"/>
    <property type="match status" value="1"/>
</dbReference>
<dbReference type="OrthoDB" id="282149at2759"/>
<proteinExistence type="inferred from homology"/>
<dbReference type="Pfam" id="PF10203">
    <property type="entry name" value="Pet191_N"/>
    <property type="match status" value="1"/>
</dbReference>
<feature type="region of interest" description="Disordered" evidence="3">
    <location>
        <begin position="93"/>
        <end position="116"/>
    </location>
</feature>
<evidence type="ECO:0000256" key="2">
    <source>
        <dbReference type="ARBA" id="ARBA00023157"/>
    </source>
</evidence>
<dbReference type="InterPro" id="IPR018793">
    <property type="entry name" value="Cyt_c_oxidase_assmbl_Pet191"/>
</dbReference>
<comment type="similarity">
    <text evidence="1">Belongs to the PET191 family.</text>
</comment>
<dbReference type="PANTHER" id="PTHR28627">
    <property type="entry name" value="CYTOCHROME C OXIDASE ASSEMBLY FACTOR 5"/>
    <property type="match status" value="1"/>
</dbReference>
<evidence type="ECO:0000256" key="1">
    <source>
        <dbReference type="ARBA" id="ARBA00007785"/>
    </source>
</evidence>
<evidence type="ECO:0000313" key="4">
    <source>
        <dbReference type="EMBL" id="RKU44317.1"/>
    </source>
</evidence>
<protein>
    <recommendedName>
        <fullName evidence="6">Cytochrome c oxidase assembly protein</fullName>
    </recommendedName>
</protein>
<evidence type="ECO:0000313" key="5">
    <source>
        <dbReference type="Proteomes" id="UP000275385"/>
    </source>
</evidence>
<accession>A0A420Y937</accession>
<organism evidence="4 5">
    <name type="scientific">Coniochaeta pulveracea</name>
    <dbReference type="NCBI Taxonomy" id="177199"/>
    <lineage>
        <taxon>Eukaryota</taxon>
        <taxon>Fungi</taxon>
        <taxon>Dikarya</taxon>
        <taxon>Ascomycota</taxon>
        <taxon>Pezizomycotina</taxon>
        <taxon>Sordariomycetes</taxon>
        <taxon>Sordariomycetidae</taxon>
        <taxon>Coniochaetales</taxon>
        <taxon>Coniochaetaceae</taxon>
        <taxon>Coniochaeta</taxon>
    </lineage>
</organism>
<dbReference type="GO" id="GO:0005739">
    <property type="term" value="C:mitochondrion"/>
    <property type="evidence" value="ECO:0007669"/>
    <property type="project" value="TreeGrafter"/>
</dbReference>
<keyword evidence="2" id="KW-1015">Disulfide bond</keyword>